<evidence type="ECO:0000256" key="5">
    <source>
        <dbReference type="HAMAP-Rule" id="MF_00213"/>
    </source>
</evidence>
<dbReference type="Proteomes" id="UP000255103">
    <property type="component" value="Unassembled WGS sequence"/>
</dbReference>
<gene>
    <name evidence="5 6" type="primary">hypA</name>
    <name evidence="6" type="ORF">NCTC12219_00272</name>
</gene>
<accession>A0A377JRL2</accession>
<feature type="binding site" evidence="5">
    <location>
        <position position="94"/>
    </location>
    <ligand>
        <name>Zn(2+)</name>
        <dbReference type="ChEBI" id="CHEBI:29105"/>
    </ligand>
</feature>
<dbReference type="NCBIfam" id="NF001839">
    <property type="entry name" value="PRK00564.1"/>
    <property type="match status" value="1"/>
</dbReference>
<evidence type="ECO:0000256" key="2">
    <source>
        <dbReference type="ARBA" id="ARBA00022596"/>
    </source>
</evidence>
<evidence type="ECO:0000313" key="6">
    <source>
        <dbReference type="EMBL" id="STP10413.1"/>
    </source>
</evidence>
<dbReference type="NCBIfam" id="TIGR00100">
    <property type="entry name" value="hypA"/>
    <property type="match status" value="1"/>
</dbReference>
<proteinExistence type="inferred from homology"/>
<evidence type="ECO:0000256" key="4">
    <source>
        <dbReference type="ARBA" id="ARBA00022833"/>
    </source>
</evidence>
<dbReference type="InterPro" id="IPR020538">
    <property type="entry name" value="Hydgase_Ni_incorp_HypA/HybF_CS"/>
</dbReference>
<evidence type="ECO:0000256" key="1">
    <source>
        <dbReference type="ARBA" id="ARBA00010748"/>
    </source>
</evidence>
<dbReference type="HAMAP" id="MF_00213">
    <property type="entry name" value="HypA_HybF"/>
    <property type="match status" value="1"/>
</dbReference>
<dbReference type="RefSeq" id="WP_115721291.1">
    <property type="nucleotide sequence ID" value="NZ_UGHX01000001.1"/>
</dbReference>
<comment type="similarity">
    <text evidence="1 5">Belongs to the HypA/HybF family.</text>
</comment>
<name>A0A377JRL2_9HELI</name>
<evidence type="ECO:0000313" key="7">
    <source>
        <dbReference type="Proteomes" id="UP000255103"/>
    </source>
</evidence>
<dbReference type="GO" id="GO:0016151">
    <property type="term" value="F:nickel cation binding"/>
    <property type="evidence" value="ECO:0007669"/>
    <property type="project" value="UniProtKB-UniRule"/>
</dbReference>
<dbReference type="Gene3D" id="3.30.2320.80">
    <property type="match status" value="1"/>
</dbReference>
<dbReference type="PIRSF" id="PIRSF004761">
    <property type="entry name" value="Hydrgn_mat_HypA"/>
    <property type="match status" value="1"/>
</dbReference>
<dbReference type="PROSITE" id="PS01249">
    <property type="entry name" value="HYPA"/>
    <property type="match status" value="1"/>
</dbReference>
<reference evidence="6 7" key="1">
    <citation type="submission" date="2018-06" db="EMBL/GenBank/DDBJ databases">
        <authorList>
            <consortium name="Pathogen Informatics"/>
            <person name="Doyle S."/>
        </authorList>
    </citation>
    <scope>NUCLEOTIDE SEQUENCE [LARGE SCALE GENOMIC DNA]</scope>
    <source>
        <strain evidence="6 7">NCTC12219</strain>
    </source>
</reference>
<dbReference type="Pfam" id="PF01155">
    <property type="entry name" value="HypA"/>
    <property type="match status" value="1"/>
</dbReference>
<dbReference type="AlphaFoldDB" id="A0A377JRL2"/>
<organism evidence="6 7">
    <name type="scientific">Helicobacter cinaedi</name>
    <dbReference type="NCBI Taxonomy" id="213"/>
    <lineage>
        <taxon>Bacteria</taxon>
        <taxon>Pseudomonadati</taxon>
        <taxon>Campylobacterota</taxon>
        <taxon>Epsilonproteobacteria</taxon>
        <taxon>Campylobacterales</taxon>
        <taxon>Helicobacteraceae</taxon>
        <taxon>Helicobacter</taxon>
    </lineage>
</organism>
<sequence>MHEYSIVNSLIELCEEQAKAHNAKSVEEVHIAIGERSGVEKALIENAFESFKLESSVCQNAKLCVKIESVVLECKDCALSFEIKGLNLAKCPQCQSQNTHIIQGKELHLLSLEMSVES</sequence>
<feature type="binding site" evidence="5">
    <location>
        <position position="91"/>
    </location>
    <ligand>
        <name>Zn(2+)</name>
        <dbReference type="ChEBI" id="CHEBI:29105"/>
    </ligand>
</feature>
<dbReference type="InterPro" id="IPR000688">
    <property type="entry name" value="HypA/HybF"/>
</dbReference>
<feature type="binding site" evidence="5">
    <location>
        <position position="77"/>
    </location>
    <ligand>
        <name>Zn(2+)</name>
        <dbReference type="ChEBI" id="CHEBI:29105"/>
    </ligand>
</feature>
<dbReference type="EMBL" id="UGHX01000001">
    <property type="protein sequence ID" value="STP10413.1"/>
    <property type="molecule type" value="Genomic_DNA"/>
</dbReference>
<feature type="binding site" evidence="5">
    <location>
        <position position="2"/>
    </location>
    <ligand>
        <name>Ni(2+)</name>
        <dbReference type="ChEBI" id="CHEBI:49786"/>
    </ligand>
</feature>
<dbReference type="PANTHER" id="PTHR34535">
    <property type="entry name" value="HYDROGENASE MATURATION FACTOR HYPA"/>
    <property type="match status" value="1"/>
</dbReference>
<keyword evidence="3 5" id="KW-0479">Metal-binding</keyword>
<keyword evidence="4 5" id="KW-0862">Zinc</keyword>
<protein>
    <recommendedName>
        <fullName evidence="5">Hydrogenase maturation factor HypA</fullName>
    </recommendedName>
</protein>
<evidence type="ECO:0000256" key="3">
    <source>
        <dbReference type="ARBA" id="ARBA00022723"/>
    </source>
</evidence>
<dbReference type="PANTHER" id="PTHR34535:SF3">
    <property type="entry name" value="HYDROGENASE MATURATION FACTOR HYPA"/>
    <property type="match status" value="1"/>
</dbReference>
<dbReference type="GO" id="GO:0051604">
    <property type="term" value="P:protein maturation"/>
    <property type="evidence" value="ECO:0007669"/>
    <property type="project" value="InterPro"/>
</dbReference>
<feature type="binding site" evidence="5">
    <location>
        <position position="74"/>
    </location>
    <ligand>
        <name>Zn(2+)</name>
        <dbReference type="ChEBI" id="CHEBI:29105"/>
    </ligand>
</feature>
<keyword evidence="2 5" id="KW-0533">Nickel</keyword>
<comment type="function">
    <text evidence="5">Involved in the maturation of [NiFe] hydrogenases. Required for nickel insertion into the metal center of the hydrogenase.</text>
</comment>
<dbReference type="GO" id="GO:0008270">
    <property type="term" value="F:zinc ion binding"/>
    <property type="evidence" value="ECO:0007669"/>
    <property type="project" value="UniProtKB-UniRule"/>
</dbReference>